<evidence type="ECO:0000313" key="2">
    <source>
        <dbReference type="Proteomes" id="UP001201812"/>
    </source>
</evidence>
<keyword evidence="2" id="KW-1185">Reference proteome</keyword>
<evidence type="ECO:0000313" key="1">
    <source>
        <dbReference type="EMBL" id="KAI1692912.1"/>
    </source>
</evidence>
<proteinExistence type="predicted"/>
<dbReference type="Proteomes" id="UP001201812">
    <property type="component" value="Unassembled WGS sequence"/>
</dbReference>
<protein>
    <submittedName>
        <fullName evidence="1">Uncharacterized protein</fullName>
    </submittedName>
</protein>
<organism evidence="1 2">
    <name type="scientific">Ditylenchus destructor</name>
    <dbReference type="NCBI Taxonomy" id="166010"/>
    <lineage>
        <taxon>Eukaryota</taxon>
        <taxon>Metazoa</taxon>
        <taxon>Ecdysozoa</taxon>
        <taxon>Nematoda</taxon>
        <taxon>Chromadorea</taxon>
        <taxon>Rhabditida</taxon>
        <taxon>Tylenchina</taxon>
        <taxon>Tylenchomorpha</taxon>
        <taxon>Sphaerularioidea</taxon>
        <taxon>Anguinidae</taxon>
        <taxon>Anguininae</taxon>
        <taxon>Ditylenchus</taxon>
    </lineage>
</organism>
<dbReference type="EMBL" id="JAKKPZ010000700">
    <property type="protein sequence ID" value="KAI1692912.1"/>
    <property type="molecule type" value="Genomic_DNA"/>
</dbReference>
<sequence length="148" mass="17179">MLEAISPGRRLFEDIERFRGLEIAGIYNRIRTEYINDLPIADQVNFVIRTGSVLLRENEAGNTFCRRQGESSILRSVFFLDELDDHDFPLTTKLHIIVHEIVHVIECMLLLIPDPSTLPDNYRYNHDSPEWTSVSAQVQRILNVDEIQ</sequence>
<gene>
    <name evidence="1" type="ORF">DdX_20958</name>
</gene>
<name>A0AAD4MKF3_9BILA</name>
<dbReference type="AlphaFoldDB" id="A0AAD4MKF3"/>
<accession>A0AAD4MKF3</accession>
<reference evidence="1" key="1">
    <citation type="submission" date="2022-01" db="EMBL/GenBank/DDBJ databases">
        <title>Genome Sequence Resource for Two Populations of Ditylenchus destructor, the Migratory Endoparasitic Phytonematode.</title>
        <authorList>
            <person name="Zhang H."/>
            <person name="Lin R."/>
            <person name="Xie B."/>
        </authorList>
    </citation>
    <scope>NUCLEOTIDE SEQUENCE</scope>
    <source>
        <strain evidence="1">BazhouSP</strain>
    </source>
</reference>
<comment type="caution">
    <text evidence="1">The sequence shown here is derived from an EMBL/GenBank/DDBJ whole genome shotgun (WGS) entry which is preliminary data.</text>
</comment>